<evidence type="ECO:0000313" key="1">
    <source>
        <dbReference type="EMBL" id="DAE26623.1"/>
    </source>
</evidence>
<dbReference type="EMBL" id="BK015821">
    <property type="protein sequence ID" value="DAE26623.1"/>
    <property type="molecule type" value="Genomic_DNA"/>
</dbReference>
<accession>A0A8S5R5B0</accession>
<reference evidence="1" key="1">
    <citation type="journal article" date="2021" name="Proc. Natl. Acad. Sci. U.S.A.">
        <title>A Catalog of Tens of Thousands of Viruses from Human Metagenomes Reveals Hidden Associations with Chronic Diseases.</title>
        <authorList>
            <person name="Tisza M.J."/>
            <person name="Buck C.B."/>
        </authorList>
    </citation>
    <scope>NUCLEOTIDE SEQUENCE</scope>
    <source>
        <strain evidence="1">CtaCq7</strain>
    </source>
</reference>
<proteinExistence type="predicted"/>
<organism evidence="1">
    <name type="scientific">Ackermannviridae sp. ctaCq7</name>
    <dbReference type="NCBI Taxonomy" id="2827294"/>
    <lineage>
        <taxon>Viruses</taxon>
        <taxon>Duplodnaviria</taxon>
        <taxon>Heunggongvirae</taxon>
        <taxon>Uroviricota</taxon>
        <taxon>Caudoviricetes</taxon>
        <taxon>Pantevenvirales</taxon>
        <taxon>Ackermannviridae</taxon>
    </lineage>
</organism>
<sequence>MTLKDTLLKPLKIKSVTLYHKRAFLLLSFRSINL</sequence>
<name>A0A8S5R5B0_9CAUD</name>
<protein>
    <submittedName>
        <fullName evidence="1">Uncharacterized protein</fullName>
    </submittedName>
</protein>